<dbReference type="AlphaFoldDB" id="A0A6A1TL65"/>
<name>A0A6A1TL65_NEOGA</name>
<dbReference type="RefSeq" id="WP_151043702.1">
    <property type="nucleotide sequence ID" value="NZ_VZUL01000002.1"/>
</dbReference>
<accession>A0A6A1TL65</accession>
<evidence type="ECO:0000313" key="3">
    <source>
        <dbReference type="Proteomes" id="UP000386575"/>
    </source>
</evidence>
<proteinExistence type="predicted"/>
<evidence type="ECO:0000313" key="1">
    <source>
        <dbReference type="EMBL" id="KAB1083626.1"/>
    </source>
</evidence>
<gene>
    <name evidence="2" type="ORF">F4V91_15565</name>
    <name evidence="1" type="ORF">F4V91_29545</name>
</gene>
<reference evidence="1 3" key="1">
    <citation type="submission" date="2019-09" db="EMBL/GenBank/DDBJ databases">
        <title>Genome sequencing of Ng87 strain.</title>
        <authorList>
            <person name="Karasev E.S."/>
            <person name="Andronov E."/>
        </authorList>
    </citation>
    <scope>NUCLEOTIDE SEQUENCE [LARGE SCALE GENOMIC DNA]</scope>
    <source>
        <strain evidence="1 3">Ng87</strain>
    </source>
</reference>
<evidence type="ECO:0000313" key="2">
    <source>
        <dbReference type="EMBL" id="KAB1087723.1"/>
    </source>
</evidence>
<dbReference type="Proteomes" id="UP000386575">
    <property type="component" value="Unassembled WGS sequence"/>
</dbReference>
<sequence>MSFLKRMLKRPFTSAELHAMVAHHLTKPPLPEAMYEAAATMVGKRGVSLLDHWRSMFSIQLDEIAGEKTWQGQRAKLLKIVLLEEGWTDIFRCTNEISSPDVWAHLVAELDFLQAVPREHWKGLVLQRYIMGLLNAACLMELGIKNYGIDSLKKLEIRLHGEYYREILNLDLQIGQMIREMIDNYDDEDALSAAGLKDDIINPIIAEQYKVLALVAEQIANSRVDIESVKGKMAALDAKSLFKKGDIERAFWS</sequence>
<organism evidence="1 3">
    <name type="scientific">Neorhizobium galegae</name>
    <name type="common">Rhizobium galegae</name>
    <dbReference type="NCBI Taxonomy" id="399"/>
    <lineage>
        <taxon>Bacteria</taxon>
        <taxon>Pseudomonadati</taxon>
        <taxon>Pseudomonadota</taxon>
        <taxon>Alphaproteobacteria</taxon>
        <taxon>Hyphomicrobiales</taxon>
        <taxon>Rhizobiaceae</taxon>
        <taxon>Rhizobium/Agrobacterium group</taxon>
        <taxon>Neorhizobium</taxon>
    </lineage>
</organism>
<dbReference type="EMBL" id="VZUL01000003">
    <property type="protein sequence ID" value="KAB1083626.1"/>
    <property type="molecule type" value="Genomic_DNA"/>
</dbReference>
<dbReference type="EMBL" id="VZUL01000002">
    <property type="protein sequence ID" value="KAB1087723.1"/>
    <property type="molecule type" value="Genomic_DNA"/>
</dbReference>
<protein>
    <submittedName>
        <fullName evidence="1">Uncharacterized protein</fullName>
    </submittedName>
</protein>
<comment type="caution">
    <text evidence="1">The sequence shown here is derived from an EMBL/GenBank/DDBJ whole genome shotgun (WGS) entry which is preliminary data.</text>
</comment>